<dbReference type="KEGG" id="dzi:111308129"/>
<name>A0A6P6ABJ9_DURZI</name>
<sequence>MCSVDLNLIYNLRFLCFVKMQVNLVGILSKSKESEQGRLFLSLNIMPGIHTGIHRLLFQASEEEKEKQQICDNPSATILNKVGSYWLGQKANNEINFVGHDINTLEIEGDVLDKVKCYEGVFFNYFSIGMDAQVAYGFHRLCNEKPYLAKVPITNKLLNGNTAICQTYMDHLRIICPDDISDYTWHNQKEG</sequence>
<feature type="domain" description="Diacylglycerol kinase accessory" evidence="1">
    <location>
        <begin position="121"/>
        <end position="168"/>
    </location>
</feature>
<evidence type="ECO:0000259" key="1">
    <source>
        <dbReference type="Pfam" id="PF00609"/>
    </source>
</evidence>
<dbReference type="GeneID" id="111308129"/>
<evidence type="ECO:0000313" key="3">
    <source>
        <dbReference type="RefSeq" id="XP_022762178.1"/>
    </source>
</evidence>
<dbReference type="RefSeq" id="XP_022762178.1">
    <property type="nucleotide sequence ID" value="XM_022906443.1"/>
</dbReference>
<dbReference type="AlphaFoldDB" id="A0A6P6ABJ9"/>
<keyword evidence="2" id="KW-1185">Reference proteome</keyword>
<dbReference type="InterPro" id="IPR000756">
    <property type="entry name" value="Diacylglycerol_kin_accessory"/>
</dbReference>
<gene>
    <name evidence="3" type="primary">LOC111308129</name>
</gene>
<accession>A0A6P6ABJ9</accession>
<dbReference type="Proteomes" id="UP000515121">
    <property type="component" value="Unplaced"/>
</dbReference>
<organism evidence="2 3">
    <name type="scientific">Durio zibethinus</name>
    <name type="common">Durian</name>
    <dbReference type="NCBI Taxonomy" id="66656"/>
    <lineage>
        <taxon>Eukaryota</taxon>
        <taxon>Viridiplantae</taxon>
        <taxon>Streptophyta</taxon>
        <taxon>Embryophyta</taxon>
        <taxon>Tracheophyta</taxon>
        <taxon>Spermatophyta</taxon>
        <taxon>Magnoliopsida</taxon>
        <taxon>eudicotyledons</taxon>
        <taxon>Gunneridae</taxon>
        <taxon>Pentapetalae</taxon>
        <taxon>rosids</taxon>
        <taxon>malvids</taxon>
        <taxon>Malvales</taxon>
        <taxon>Malvaceae</taxon>
        <taxon>Helicteroideae</taxon>
        <taxon>Durio</taxon>
    </lineage>
</organism>
<proteinExistence type="predicted"/>
<dbReference type="Pfam" id="PF00609">
    <property type="entry name" value="DAGK_acc"/>
    <property type="match status" value="1"/>
</dbReference>
<dbReference type="GO" id="GO:0007200">
    <property type="term" value="P:phospholipase C-activating G protein-coupled receptor signaling pathway"/>
    <property type="evidence" value="ECO:0007669"/>
    <property type="project" value="InterPro"/>
</dbReference>
<protein>
    <submittedName>
        <fullName evidence="3">Uncharacterized protein LOC111308129</fullName>
    </submittedName>
</protein>
<reference evidence="3" key="1">
    <citation type="submission" date="2025-08" db="UniProtKB">
        <authorList>
            <consortium name="RefSeq"/>
        </authorList>
    </citation>
    <scope>IDENTIFICATION</scope>
    <source>
        <tissue evidence="3">Fruit stalk</tissue>
    </source>
</reference>
<dbReference type="OrthoDB" id="1720207at2759"/>
<dbReference type="GO" id="GO:0004143">
    <property type="term" value="F:ATP-dependent diacylglycerol kinase activity"/>
    <property type="evidence" value="ECO:0007669"/>
    <property type="project" value="InterPro"/>
</dbReference>
<evidence type="ECO:0000313" key="2">
    <source>
        <dbReference type="Proteomes" id="UP000515121"/>
    </source>
</evidence>